<feature type="region of interest" description="Disordered" evidence="1">
    <location>
        <begin position="1"/>
        <end position="41"/>
    </location>
</feature>
<proteinExistence type="predicted"/>
<dbReference type="PANTHER" id="PTHR42339">
    <property type="entry name" value="HISTONE H1"/>
    <property type="match status" value="1"/>
</dbReference>
<organism evidence="2 3">
    <name type="scientific">Aspergillus japonicus CBS 114.51</name>
    <dbReference type="NCBI Taxonomy" id="1448312"/>
    <lineage>
        <taxon>Eukaryota</taxon>
        <taxon>Fungi</taxon>
        <taxon>Dikarya</taxon>
        <taxon>Ascomycota</taxon>
        <taxon>Pezizomycotina</taxon>
        <taxon>Eurotiomycetes</taxon>
        <taxon>Eurotiomycetidae</taxon>
        <taxon>Eurotiales</taxon>
        <taxon>Aspergillaceae</taxon>
        <taxon>Aspergillus</taxon>
        <taxon>Aspergillus subgen. Circumdati</taxon>
    </lineage>
</organism>
<evidence type="ECO:0000313" key="2">
    <source>
        <dbReference type="EMBL" id="RAH84919.1"/>
    </source>
</evidence>
<dbReference type="PANTHER" id="PTHR42339:SF1">
    <property type="entry name" value="HISTONE H1"/>
    <property type="match status" value="1"/>
</dbReference>
<dbReference type="GeneID" id="37175038"/>
<name>A0A8T8XC02_ASPJA</name>
<dbReference type="RefSeq" id="XP_025530813.1">
    <property type="nucleotide sequence ID" value="XM_025671346.1"/>
</dbReference>
<feature type="compositionally biased region" description="Low complexity" evidence="1">
    <location>
        <begin position="1"/>
        <end position="26"/>
    </location>
</feature>
<dbReference type="EMBL" id="KZ824776">
    <property type="protein sequence ID" value="RAH84919.1"/>
    <property type="molecule type" value="Genomic_DNA"/>
</dbReference>
<protein>
    <submittedName>
        <fullName evidence="2">Uncharacterized protein</fullName>
    </submittedName>
</protein>
<accession>A0A8T8XC02</accession>
<reference evidence="2 3" key="1">
    <citation type="submission" date="2018-02" db="EMBL/GenBank/DDBJ databases">
        <title>The genomes of Aspergillus section Nigri reveals drivers in fungal speciation.</title>
        <authorList>
            <consortium name="DOE Joint Genome Institute"/>
            <person name="Vesth T.C."/>
            <person name="Nybo J."/>
            <person name="Theobald S."/>
            <person name="Brandl J."/>
            <person name="Frisvad J.C."/>
            <person name="Nielsen K.F."/>
            <person name="Lyhne E.K."/>
            <person name="Kogle M.E."/>
            <person name="Kuo A."/>
            <person name="Riley R."/>
            <person name="Clum A."/>
            <person name="Nolan M."/>
            <person name="Lipzen A."/>
            <person name="Salamov A."/>
            <person name="Henrissat B."/>
            <person name="Wiebenga A."/>
            <person name="De vries R.P."/>
            <person name="Grigoriev I.V."/>
            <person name="Mortensen U.H."/>
            <person name="Andersen M.R."/>
            <person name="Baker S.E."/>
        </authorList>
    </citation>
    <scope>NUCLEOTIDE SEQUENCE [LARGE SCALE GENOMIC DNA]</scope>
    <source>
        <strain evidence="2 3">CBS 114.51</strain>
    </source>
</reference>
<evidence type="ECO:0000256" key="1">
    <source>
        <dbReference type="SAM" id="MobiDB-lite"/>
    </source>
</evidence>
<sequence length="133" mass="14073">MAMAKAMTTATATQKRARTATAATAGKGRGSGRAADGNSEYDVSGIELEDEEDDELEVPVFETCDRVRDMIRKHVERPGVTKAGFLRDAAKAAFPGGDKTINSGLLHVFLKQEGALVGNTGIVFYAAYVSSTS</sequence>
<evidence type="ECO:0000313" key="3">
    <source>
        <dbReference type="Proteomes" id="UP000249497"/>
    </source>
</evidence>
<keyword evidence="3" id="KW-1185">Reference proteome</keyword>
<dbReference type="AlphaFoldDB" id="A0A8T8XC02"/>
<dbReference type="OrthoDB" id="2592504at2759"/>
<dbReference type="Proteomes" id="UP000249497">
    <property type="component" value="Unassembled WGS sequence"/>
</dbReference>
<gene>
    <name evidence="2" type="ORF">BO86DRAFT_386490</name>
</gene>